<comment type="caution">
    <text evidence="3">The sequence shown here is derived from an EMBL/GenBank/DDBJ whole genome shotgun (WGS) entry which is preliminary data.</text>
</comment>
<dbReference type="Proteomes" id="UP000663836">
    <property type="component" value="Unassembled WGS sequence"/>
</dbReference>
<evidence type="ECO:0000259" key="2">
    <source>
        <dbReference type="Pfam" id="PF02668"/>
    </source>
</evidence>
<dbReference type="GO" id="GO:0016491">
    <property type="term" value="F:oxidoreductase activity"/>
    <property type="evidence" value="ECO:0007669"/>
    <property type="project" value="UniProtKB-KW"/>
</dbReference>
<protein>
    <recommendedName>
        <fullName evidence="2">TauD/TfdA-like domain-containing protein</fullName>
    </recommendedName>
</protein>
<dbReference type="EMBL" id="CAJNOT010001240">
    <property type="protein sequence ID" value="CAF1169560.1"/>
    <property type="molecule type" value="Genomic_DNA"/>
</dbReference>
<gene>
    <name evidence="4" type="ORF">JBS370_LOCUS8971</name>
    <name evidence="3" type="ORF">ZHD862_LOCUS21137</name>
</gene>
<name>A0A814UAM1_9BILA</name>
<keyword evidence="1" id="KW-0560">Oxidoreductase</keyword>
<sequence length="906" mass="107006">MEKIETFFVDFIKKLGGKCVTHNADEESFVWHVRPLPSTSDIQHPLARSQTDHEFPFHTDCSFESNPPEYMALFVLEQDQLGGGQFEIIQVSDIVNRLSEKSKMILLTENFKIAVPLEFRKEKDIDHIYGSILLDHHQIRYRSDIVLDHKSNALNELESIISEVPKYIPKLEKYTMILLNNRKYLHARTKILDPRRHLLRIRFNKPALYDVFSIYNETKLRPEYLTLPHTLLDYFHEQHTRLYKTLNLIVQQYHQSTEVGAEIRRTFQFESKIHNLLCELNIHRPNFDMGNYRPDILFTKGCRFTMNGKHRFEPKICEINARFVWNAFLFSVAICPGDNDNQISVNFKTMLDMIIASSQFDTTKSMTILKSKENGFDIHLFQKYWINKYHQNCRIIHPDQVHIINGQLYDRNDGYPIQQLIMELHQDEILNFSDDILHNFIHNTQLRYMNDLRTIFLVHDKRMDVSQEDWSRLLLDLNHQEWIIQQYQESIQYESMNLSGMLFCSNNRCFNLGPIRLSPNKIVNICHGGYFIRPFIHRRYVYCSEQDEILTKTKLHEQLALSRLTHSHWNRNVYLSSSGGSGGKRLFFATDIQENQRQREILVDMMLSKNVLSETDVCLNLFHCKNMYRSLEIFNDFCSMAYCTVLPMGSDVEDDKVLNIIEHFRPNVLMGSPYRLMQLALFIEKHHRTNEKIHFEKIFFACEPLDNLKRDYFKRIFHCSMCLGFYGSAETGVFACQTPEYATTRLYMYPKELVQVDIANGQIIVTNLVRQRNQLIRFNTGDLGRLIPTDDNKKYGLIEVFQSQRLIDLTPGSIMKSDIEEFMNQYDFIEWQLIIENESNNNNRTILTFRCVETTNTTIEHMKTHVNNYLTRCLGNSFSIEDHLTIRFELISYQALIRDQKKSIIS</sequence>
<organism evidence="3 5">
    <name type="scientific">Rotaria sordida</name>
    <dbReference type="NCBI Taxonomy" id="392033"/>
    <lineage>
        <taxon>Eukaryota</taxon>
        <taxon>Metazoa</taxon>
        <taxon>Spiralia</taxon>
        <taxon>Gnathifera</taxon>
        <taxon>Rotifera</taxon>
        <taxon>Eurotatoria</taxon>
        <taxon>Bdelloidea</taxon>
        <taxon>Philodinida</taxon>
        <taxon>Philodinidae</taxon>
        <taxon>Rotaria</taxon>
    </lineage>
</organism>
<dbReference type="Gene3D" id="3.60.130.10">
    <property type="entry name" value="Clavaminate synthase-like"/>
    <property type="match status" value="1"/>
</dbReference>
<dbReference type="AlphaFoldDB" id="A0A814UAM1"/>
<dbReference type="Gene3D" id="3.40.50.12780">
    <property type="entry name" value="N-terminal domain of ligase-like"/>
    <property type="match status" value="1"/>
</dbReference>
<proteinExistence type="predicted"/>
<dbReference type="InterPro" id="IPR042099">
    <property type="entry name" value="ANL_N_sf"/>
</dbReference>
<feature type="domain" description="TauD/TfdA-like" evidence="2">
    <location>
        <begin position="47"/>
        <end position="201"/>
    </location>
</feature>
<dbReference type="Pfam" id="PF02668">
    <property type="entry name" value="TauD"/>
    <property type="match status" value="1"/>
</dbReference>
<evidence type="ECO:0000313" key="3">
    <source>
        <dbReference type="EMBL" id="CAF1169560.1"/>
    </source>
</evidence>
<dbReference type="SUPFAM" id="SSF51197">
    <property type="entry name" value="Clavaminate synthase-like"/>
    <property type="match status" value="1"/>
</dbReference>
<dbReference type="Proteomes" id="UP000663864">
    <property type="component" value="Unassembled WGS sequence"/>
</dbReference>
<evidence type="ECO:0000313" key="4">
    <source>
        <dbReference type="EMBL" id="CAF3692825.1"/>
    </source>
</evidence>
<dbReference type="PANTHER" id="PTHR43845:SF1">
    <property type="entry name" value="BLR5969 PROTEIN"/>
    <property type="match status" value="1"/>
</dbReference>
<dbReference type="EMBL" id="CAJOBD010000588">
    <property type="protein sequence ID" value="CAF3692825.1"/>
    <property type="molecule type" value="Genomic_DNA"/>
</dbReference>
<evidence type="ECO:0000313" key="5">
    <source>
        <dbReference type="Proteomes" id="UP000663864"/>
    </source>
</evidence>
<reference evidence="3" key="1">
    <citation type="submission" date="2021-02" db="EMBL/GenBank/DDBJ databases">
        <authorList>
            <person name="Nowell W R."/>
        </authorList>
    </citation>
    <scope>NUCLEOTIDE SEQUENCE</scope>
</reference>
<accession>A0A814UAM1</accession>
<dbReference type="InterPro" id="IPR003819">
    <property type="entry name" value="TauD/TfdA-like"/>
</dbReference>
<evidence type="ECO:0000256" key="1">
    <source>
        <dbReference type="ARBA" id="ARBA00023002"/>
    </source>
</evidence>
<dbReference type="SUPFAM" id="SSF56801">
    <property type="entry name" value="Acetyl-CoA synthetase-like"/>
    <property type="match status" value="1"/>
</dbReference>
<dbReference type="PANTHER" id="PTHR43845">
    <property type="entry name" value="BLR5969 PROTEIN"/>
    <property type="match status" value="1"/>
</dbReference>
<dbReference type="InterPro" id="IPR042098">
    <property type="entry name" value="TauD-like_sf"/>
</dbReference>